<dbReference type="Gene3D" id="3.40.630.30">
    <property type="match status" value="1"/>
</dbReference>
<dbReference type="InterPro" id="IPR016181">
    <property type="entry name" value="Acyl_CoA_acyltransferase"/>
</dbReference>
<reference evidence="2" key="2">
    <citation type="journal article" date="2023" name="Front. Microbiol.">
        <title>Ralstonia chuxiongensis sp. nov., Ralstonia mojiangensis sp. nov., and Ralstonia soli sp. nov., isolated from tobacco fields, are three novel species in the family Burkholderiaceae.</title>
        <authorList>
            <person name="Lu C.H."/>
            <person name="Zhang Y.Y."/>
            <person name="Jiang N."/>
            <person name="Chen W."/>
            <person name="Shao X."/>
            <person name="Zhao Z.M."/>
            <person name="Lu W.L."/>
            <person name="Hu X."/>
            <person name="Xi Y.X."/>
            <person name="Zou S.Y."/>
            <person name="Wei Q.J."/>
            <person name="Lin Z.L."/>
            <person name="Gong L."/>
            <person name="Gai X.T."/>
            <person name="Zhang L.Q."/>
            <person name="Li J.Y."/>
            <person name="Jin Y."/>
            <person name="Xia Z.Y."/>
        </authorList>
    </citation>
    <scope>NUCLEOTIDE SEQUENCE</scope>
    <source>
        <strain evidence="2">21MJYT02-11</strain>
    </source>
</reference>
<reference evidence="2" key="1">
    <citation type="submission" date="2022-06" db="EMBL/GenBank/DDBJ databases">
        <authorList>
            <person name="Lu C.-H."/>
        </authorList>
    </citation>
    <scope>NUCLEOTIDE SEQUENCE</scope>
    <source>
        <strain evidence="2">21MJYT02-11</strain>
    </source>
</reference>
<sequence length="112" mass="12333">MHMFVFKDRCGRVIRILSDDRWMCSVAHHGDEVVGQLRIDSDDSVNCHTAVKLTHLYVDPAYRCAGIAHTLLSSARRELGQPILIASKTLSDSPAWATLCRCLVLEGVLAAG</sequence>
<dbReference type="InterPro" id="IPR000182">
    <property type="entry name" value="GNAT_dom"/>
</dbReference>
<evidence type="ECO:0000313" key="2">
    <source>
        <dbReference type="EMBL" id="MCO5399085.1"/>
    </source>
</evidence>
<dbReference type="EMBL" id="JAMXHT010000004">
    <property type="protein sequence ID" value="MCO5399085.1"/>
    <property type="molecule type" value="Genomic_DNA"/>
</dbReference>
<protein>
    <submittedName>
        <fullName evidence="2">GNAT family N-acetyltransferase</fullName>
    </submittedName>
</protein>
<keyword evidence="3" id="KW-1185">Reference proteome</keyword>
<evidence type="ECO:0000313" key="3">
    <source>
        <dbReference type="Proteomes" id="UP001162811"/>
    </source>
</evidence>
<proteinExistence type="predicted"/>
<organism evidence="2 3">
    <name type="scientific">Ralstonia soli</name>
    <dbReference type="NCBI Taxonomy" id="2953896"/>
    <lineage>
        <taxon>Bacteria</taxon>
        <taxon>Pseudomonadati</taxon>
        <taxon>Pseudomonadota</taxon>
        <taxon>Betaproteobacteria</taxon>
        <taxon>Burkholderiales</taxon>
        <taxon>Burkholderiaceae</taxon>
        <taxon>Ralstonia</taxon>
    </lineage>
</organism>
<evidence type="ECO:0000259" key="1">
    <source>
        <dbReference type="Pfam" id="PF13508"/>
    </source>
</evidence>
<dbReference type="CDD" id="cd04301">
    <property type="entry name" value="NAT_SF"/>
    <property type="match status" value="1"/>
</dbReference>
<comment type="caution">
    <text evidence="2">The sequence shown here is derived from an EMBL/GenBank/DDBJ whole genome shotgun (WGS) entry which is preliminary data.</text>
</comment>
<dbReference type="RefSeq" id="WP_252680760.1">
    <property type="nucleotide sequence ID" value="NZ_JAMXHT010000004.1"/>
</dbReference>
<dbReference type="SUPFAM" id="SSF55729">
    <property type="entry name" value="Acyl-CoA N-acyltransferases (Nat)"/>
    <property type="match status" value="1"/>
</dbReference>
<dbReference type="Proteomes" id="UP001162811">
    <property type="component" value="Unassembled WGS sequence"/>
</dbReference>
<feature type="domain" description="N-acetyltransferase" evidence="1">
    <location>
        <begin position="24"/>
        <end position="80"/>
    </location>
</feature>
<gene>
    <name evidence="2" type="ORF">NG900_12860</name>
</gene>
<dbReference type="Pfam" id="PF13508">
    <property type="entry name" value="Acetyltransf_7"/>
    <property type="match status" value="1"/>
</dbReference>
<accession>A0ABT1AKY0</accession>
<name>A0ABT1AKY0_9RALS</name>